<proteinExistence type="predicted"/>
<dbReference type="GO" id="GO:0016740">
    <property type="term" value="F:transferase activity"/>
    <property type="evidence" value="ECO:0007669"/>
    <property type="project" value="UniProtKB-KW"/>
</dbReference>
<reference evidence="5 6" key="1">
    <citation type="submission" date="2020-08" db="EMBL/GenBank/DDBJ databases">
        <authorList>
            <person name="Liu C."/>
            <person name="Sun Q."/>
        </authorList>
    </citation>
    <scope>NUCLEOTIDE SEQUENCE [LARGE SCALE GENOMIC DNA]</scope>
    <source>
        <strain evidence="5 6">NSJ-62</strain>
    </source>
</reference>
<dbReference type="InterPro" id="IPR029000">
    <property type="entry name" value="Cyclophilin-like_dom_sf"/>
</dbReference>
<dbReference type="AlphaFoldDB" id="A0A7G9B514"/>
<keyword evidence="1" id="KW-0547">Nucleotide-binding</keyword>
<name>A0A7G9B514_9FIRM</name>
<dbReference type="SUPFAM" id="SSF160467">
    <property type="entry name" value="PH0987 N-terminal domain-like"/>
    <property type="match status" value="1"/>
</dbReference>
<dbReference type="Pfam" id="PF02682">
    <property type="entry name" value="CT_C_D"/>
    <property type="match status" value="1"/>
</dbReference>
<dbReference type="KEGG" id="ohi:H8790_00895"/>
<evidence type="ECO:0000313" key="6">
    <source>
        <dbReference type="Proteomes" id="UP000515960"/>
    </source>
</evidence>
<feature type="domain" description="Carboxyltransferase" evidence="4">
    <location>
        <begin position="3"/>
        <end position="206"/>
    </location>
</feature>
<evidence type="ECO:0000313" key="5">
    <source>
        <dbReference type="EMBL" id="QNL44645.1"/>
    </source>
</evidence>
<dbReference type="PANTHER" id="PTHR34698">
    <property type="entry name" value="5-OXOPROLINASE SUBUNIT B"/>
    <property type="match status" value="1"/>
</dbReference>
<dbReference type="RefSeq" id="WP_187333231.1">
    <property type="nucleotide sequence ID" value="NZ_CP060490.1"/>
</dbReference>
<dbReference type="PANTHER" id="PTHR34698:SF2">
    <property type="entry name" value="5-OXOPROLINASE SUBUNIT B"/>
    <property type="match status" value="1"/>
</dbReference>
<evidence type="ECO:0000256" key="1">
    <source>
        <dbReference type="ARBA" id="ARBA00022741"/>
    </source>
</evidence>
<sequence>MEAKFLTNGDAAISIQVGDRISLEVSKRVRSLLRALEAEPIEGVEELLPTYCSLMIHYEPGTIRYDALVEQCRRRVEALPDTAEEGAEEEMVCEIPVLYGGVCGEDLQEVAGYHQMSVQQVIDAHTAKDNYTYMLGAAPGMAYLGAENGLHMPRRQTSRTQVEQGAVIIWENQTIIMPITYPTGWQVIGKTPVEVFDMGEPDPFLMKAGQWVRFRSIDRAEYEDIAAKVRAGAYQCRFYRKEAAK</sequence>
<dbReference type="SUPFAM" id="SSF50891">
    <property type="entry name" value="Cyclophilin-like"/>
    <property type="match status" value="1"/>
</dbReference>
<gene>
    <name evidence="5" type="ORF">H8790_00895</name>
</gene>
<keyword evidence="3" id="KW-0067">ATP-binding</keyword>
<dbReference type="InterPro" id="IPR010016">
    <property type="entry name" value="PxpB"/>
</dbReference>
<evidence type="ECO:0000259" key="4">
    <source>
        <dbReference type="SMART" id="SM00796"/>
    </source>
</evidence>
<dbReference type="InterPro" id="IPR003833">
    <property type="entry name" value="CT_C_D"/>
</dbReference>
<keyword evidence="5" id="KW-0808">Transferase</keyword>
<evidence type="ECO:0000256" key="2">
    <source>
        <dbReference type="ARBA" id="ARBA00022801"/>
    </source>
</evidence>
<dbReference type="EMBL" id="CP060490">
    <property type="protein sequence ID" value="QNL44645.1"/>
    <property type="molecule type" value="Genomic_DNA"/>
</dbReference>
<dbReference type="Proteomes" id="UP000515960">
    <property type="component" value="Chromosome"/>
</dbReference>
<dbReference type="SMART" id="SM00796">
    <property type="entry name" value="AHS1"/>
    <property type="match status" value="1"/>
</dbReference>
<protein>
    <submittedName>
        <fullName evidence="5">Carboxyltransferase domain-containing protein</fullName>
    </submittedName>
</protein>
<organism evidence="5 6">
    <name type="scientific">Oscillibacter hominis</name>
    <dbReference type="NCBI Taxonomy" id="2763056"/>
    <lineage>
        <taxon>Bacteria</taxon>
        <taxon>Bacillati</taxon>
        <taxon>Bacillota</taxon>
        <taxon>Clostridia</taxon>
        <taxon>Eubacteriales</taxon>
        <taxon>Oscillospiraceae</taxon>
        <taxon>Oscillibacter</taxon>
    </lineage>
</organism>
<accession>A0A7G9B514</accession>
<dbReference type="Gene3D" id="3.30.1360.40">
    <property type="match status" value="1"/>
</dbReference>
<evidence type="ECO:0000256" key="3">
    <source>
        <dbReference type="ARBA" id="ARBA00022840"/>
    </source>
</evidence>
<dbReference type="GO" id="GO:0016787">
    <property type="term" value="F:hydrolase activity"/>
    <property type="evidence" value="ECO:0007669"/>
    <property type="project" value="UniProtKB-KW"/>
</dbReference>
<dbReference type="Gene3D" id="2.40.100.10">
    <property type="entry name" value="Cyclophilin-like"/>
    <property type="match status" value="1"/>
</dbReference>
<keyword evidence="6" id="KW-1185">Reference proteome</keyword>
<keyword evidence="2" id="KW-0378">Hydrolase</keyword>
<dbReference type="GO" id="GO:0005524">
    <property type="term" value="F:ATP binding"/>
    <property type="evidence" value="ECO:0007669"/>
    <property type="project" value="UniProtKB-KW"/>
</dbReference>